<protein>
    <submittedName>
        <fullName evidence="1">Uncharacterized protein</fullName>
    </submittedName>
</protein>
<reference evidence="1" key="1">
    <citation type="submission" date="2020-08" db="EMBL/GenBank/DDBJ databases">
        <title>Multicomponent nature underlies the extraordinary mechanical properties of spider dragline silk.</title>
        <authorList>
            <person name="Kono N."/>
            <person name="Nakamura H."/>
            <person name="Mori M."/>
            <person name="Yoshida Y."/>
            <person name="Ohtoshi R."/>
            <person name="Malay A.D."/>
            <person name="Moran D.A.P."/>
            <person name="Tomita M."/>
            <person name="Numata K."/>
            <person name="Arakawa K."/>
        </authorList>
    </citation>
    <scope>NUCLEOTIDE SEQUENCE</scope>
</reference>
<sequence>MIEQDDDARTTELTFIQMSHFTEVCYPLFFWKRCHSFTTEWGVIPSLVSGADYWEEKPEDHFIWLKGEHLTTPGQRTCLLSQRRKDGFLWVFLVIKTHNTTCGWRRILYCGYLGSIFLNLSLPESSCKNTKQVSDTPVDCGISRCVKFCCCAQDKRHSKSFTKDAVVFPLLVHLSLCLMFKLSYKRAWIARRSLCSSQWLLRRKMAVLDGYRAVV</sequence>
<name>A0A8X6PAG5_NEPPI</name>
<dbReference type="Proteomes" id="UP000887013">
    <property type="component" value="Unassembled WGS sequence"/>
</dbReference>
<keyword evidence="2" id="KW-1185">Reference proteome</keyword>
<dbReference type="EMBL" id="BMAW01018810">
    <property type="protein sequence ID" value="GFT60280.1"/>
    <property type="molecule type" value="Genomic_DNA"/>
</dbReference>
<dbReference type="AlphaFoldDB" id="A0A8X6PAG5"/>
<gene>
    <name evidence="1" type="ORF">NPIL_53471</name>
</gene>
<evidence type="ECO:0000313" key="2">
    <source>
        <dbReference type="Proteomes" id="UP000887013"/>
    </source>
</evidence>
<accession>A0A8X6PAG5</accession>
<organism evidence="1 2">
    <name type="scientific">Nephila pilipes</name>
    <name type="common">Giant wood spider</name>
    <name type="synonym">Nephila maculata</name>
    <dbReference type="NCBI Taxonomy" id="299642"/>
    <lineage>
        <taxon>Eukaryota</taxon>
        <taxon>Metazoa</taxon>
        <taxon>Ecdysozoa</taxon>
        <taxon>Arthropoda</taxon>
        <taxon>Chelicerata</taxon>
        <taxon>Arachnida</taxon>
        <taxon>Araneae</taxon>
        <taxon>Araneomorphae</taxon>
        <taxon>Entelegynae</taxon>
        <taxon>Araneoidea</taxon>
        <taxon>Nephilidae</taxon>
        <taxon>Nephila</taxon>
    </lineage>
</organism>
<proteinExistence type="predicted"/>
<comment type="caution">
    <text evidence="1">The sequence shown here is derived from an EMBL/GenBank/DDBJ whole genome shotgun (WGS) entry which is preliminary data.</text>
</comment>
<evidence type="ECO:0000313" key="1">
    <source>
        <dbReference type="EMBL" id="GFT60280.1"/>
    </source>
</evidence>